<keyword evidence="2" id="KW-1185">Reference proteome</keyword>
<evidence type="ECO:0000313" key="1">
    <source>
        <dbReference type="EMBL" id="EDR13862.1"/>
    </source>
</evidence>
<evidence type="ECO:0000313" key="2">
    <source>
        <dbReference type="Proteomes" id="UP000001194"/>
    </source>
</evidence>
<dbReference type="EMBL" id="DS547092">
    <property type="protein sequence ID" value="EDR13862.1"/>
    <property type="molecule type" value="Genomic_DNA"/>
</dbReference>
<reference evidence="1 2" key="1">
    <citation type="journal article" date="2008" name="Nature">
        <title>The genome of Laccaria bicolor provides insights into mycorrhizal symbiosis.</title>
        <authorList>
            <person name="Martin F."/>
            <person name="Aerts A."/>
            <person name="Ahren D."/>
            <person name="Brun A."/>
            <person name="Danchin E.G.J."/>
            <person name="Duchaussoy F."/>
            <person name="Gibon J."/>
            <person name="Kohler A."/>
            <person name="Lindquist E."/>
            <person name="Pereda V."/>
            <person name="Salamov A."/>
            <person name="Shapiro H.J."/>
            <person name="Wuyts J."/>
            <person name="Blaudez D."/>
            <person name="Buee M."/>
            <person name="Brokstein P."/>
            <person name="Canbaeck B."/>
            <person name="Cohen D."/>
            <person name="Courty P.E."/>
            <person name="Coutinho P.M."/>
            <person name="Delaruelle C."/>
            <person name="Detter J.C."/>
            <person name="Deveau A."/>
            <person name="DiFazio S."/>
            <person name="Duplessis S."/>
            <person name="Fraissinet-Tachet L."/>
            <person name="Lucic E."/>
            <person name="Frey-Klett P."/>
            <person name="Fourrey C."/>
            <person name="Feussner I."/>
            <person name="Gay G."/>
            <person name="Grimwood J."/>
            <person name="Hoegger P.J."/>
            <person name="Jain P."/>
            <person name="Kilaru S."/>
            <person name="Labbe J."/>
            <person name="Lin Y.C."/>
            <person name="Legue V."/>
            <person name="Le Tacon F."/>
            <person name="Marmeisse R."/>
            <person name="Melayah D."/>
            <person name="Montanini B."/>
            <person name="Muratet M."/>
            <person name="Nehls U."/>
            <person name="Niculita-Hirzel H."/>
            <person name="Oudot-Le Secq M.P."/>
            <person name="Peter M."/>
            <person name="Quesneville H."/>
            <person name="Rajashekar B."/>
            <person name="Reich M."/>
            <person name="Rouhier N."/>
            <person name="Schmutz J."/>
            <person name="Yin T."/>
            <person name="Chalot M."/>
            <person name="Henrissat B."/>
            <person name="Kuees U."/>
            <person name="Lucas S."/>
            <person name="Van de Peer Y."/>
            <person name="Podila G.K."/>
            <person name="Polle A."/>
            <person name="Pukkila P.J."/>
            <person name="Richardson P.M."/>
            <person name="Rouze P."/>
            <person name="Sanders I.R."/>
            <person name="Stajich J.E."/>
            <person name="Tunlid A."/>
            <person name="Tuskan G."/>
            <person name="Grigoriev I.V."/>
        </authorList>
    </citation>
    <scope>NUCLEOTIDE SEQUENCE [LARGE SCALE GENOMIC DNA]</scope>
    <source>
        <strain evidence="2">S238N-H82 / ATCC MYA-4686</strain>
    </source>
</reference>
<name>B0CT18_LACBS</name>
<dbReference type="Proteomes" id="UP000001194">
    <property type="component" value="Unassembled WGS sequence"/>
</dbReference>
<dbReference type="GeneID" id="6070974"/>
<dbReference type="RefSeq" id="XP_001874421.1">
    <property type="nucleotide sequence ID" value="XM_001874386.1"/>
</dbReference>
<protein>
    <submittedName>
        <fullName evidence="1">Predicted protein</fullName>
    </submittedName>
</protein>
<dbReference type="OrthoDB" id="3079168at2759"/>
<dbReference type="InParanoid" id="B0CT18"/>
<dbReference type="HOGENOM" id="CLU_144542_1_0_1"/>
<proteinExistence type="predicted"/>
<sequence>MVWVLNRLNNSVTVEDALNYIDWPFISNTQTFKDIAFLCITTAIIAEHSYFLWKKKPSGSSTPFELAIQKLNSSTDLEKIKTAIEEASHLKSKDKKHALVKIALENCLSL</sequence>
<dbReference type="AlphaFoldDB" id="B0CT18"/>
<gene>
    <name evidence="1" type="ORF">LACBIDRAFT_304962</name>
</gene>
<organism evidence="2">
    <name type="scientific">Laccaria bicolor (strain S238N-H82 / ATCC MYA-4686)</name>
    <name type="common">Bicoloured deceiver</name>
    <name type="synonym">Laccaria laccata var. bicolor</name>
    <dbReference type="NCBI Taxonomy" id="486041"/>
    <lineage>
        <taxon>Eukaryota</taxon>
        <taxon>Fungi</taxon>
        <taxon>Dikarya</taxon>
        <taxon>Basidiomycota</taxon>
        <taxon>Agaricomycotina</taxon>
        <taxon>Agaricomycetes</taxon>
        <taxon>Agaricomycetidae</taxon>
        <taxon>Agaricales</taxon>
        <taxon>Agaricineae</taxon>
        <taxon>Hydnangiaceae</taxon>
        <taxon>Laccaria</taxon>
    </lineage>
</organism>
<accession>B0CT18</accession>
<dbReference type="KEGG" id="lbc:LACBIDRAFT_304962"/>